<gene>
    <name evidence="2" type="ORF">AVEN_48398_1</name>
</gene>
<sequence>MSLNLANHGLRTTAPGECSRPVGTNRSTSFQFSVHLFRLVIHGGSMHTTQPVTLVLLGYCVYPSSRFQNCTAPLSRQSFTPPAPFCGFRYCERASLPLPHDRISVLLPSAPNRKRDWMKIQPSRPQCVNSHRILALTAGFGPFHSIWSGALALLSFMV</sequence>
<dbReference type="EMBL" id="BGPR01009838">
    <property type="protein sequence ID" value="GBN42612.1"/>
    <property type="molecule type" value="Genomic_DNA"/>
</dbReference>
<evidence type="ECO:0000313" key="2">
    <source>
        <dbReference type="EMBL" id="GBN42612.1"/>
    </source>
</evidence>
<organism evidence="2 3">
    <name type="scientific">Araneus ventricosus</name>
    <name type="common">Orbweaver spider</name>
    <name type="synonym">Epeira ventricosa</name>
    <dbReference type="NCBI Taxonomy" id="182803"/>
    <lineage>
        <taxon>Eukaryota</taxon>
        <taxon>Metazoa</taxon>
        <taxon>Ecdysozoa</taxon>
        <taxon>Arthropoda</taxon>
        <taxon>Chelicerata</taxon>
        <taxon>Arachnida</taxon>
        <taxon>Araneae</taxon>
        <taxon>Araneomorphae</taxon>
        <taxon>Entelegynae</taxon>
        <taxon>Araneoidea</taxon>
        <taxon>Araneidae</taxon>
        <taxon>Araneus</taxon>
    </lineage>
</organism>
<reference evidence="2 3" key="1">
    <citation type="journal article" date="2019" name="Sci. Rep.">
        <title>Orb-weaving spider Araneus ventricosus genome elucidates the spidroin gene catalogue.</title>
        <authorList>
            <person name="Kono N."/>
            <person name="Nakamura H."/>
            <person name="Ohtoshi R."/>
            <person name="Moran D.A.P."/>
            <person name="Shinohara A."/>
            <person name="Yoshida Y."/>
            <person name="Fujiwara M."/>
            <person name="Mori M."/>
            <person name="Tomita M."/>
            <person name="Arakawa K."/>
        </authorList>
    </citation>
    <scope>NUCLEOTIDE SEQUENCE [LARGE SCALE GENOMIC DNA]</scope>
</reference>
<feature type="region of interest" description="Disordered" evidence="1">
    <location>
        <begin position="1"/>
        <end position="22"/>
    </location>
</feature>
<keyword evidence="3" id="KW-1185">Reference proteome</keyword>
<protein>
    <submittedName>
        <fullName evidence="2">Uncharacterized protein</fullName>
    </submittedName>
</protein>
<proteinExistence type="predicted"/>
<evidence type="ECO:0000256" key="1">
    <source>
        <dbReference type="SAM" id="MobiDB-lite"/>
    </source>
</evidence>
<evidence type="ECO:0000313" key="3">
    <source>
        <dbReference type="Proteomes" id="UP000499080"/>
    </source>
</evidence>
<accession>A0A4Y2NV52</accession>
<dbReference type="AlphaFoldDB" id="A0A4Y2NV52"/>
<comment type="caution">
    <text evidence="2">The sequence shown here is derived from an EMBL/GenBank/DDBJ whole genome shotgun (WGS) entry which is preliminary data.</text>
</comment>
<name>A0A4Y2NV52_ARAVE</name>
<dbReference type="Proteomes" id="UP000499080">
    <property type="component" value="Unassembled WGS sequence"/>
</dbReference>